<reference evidence="1 2" key="1">
    <citation type="journal article" date="2021" name="Elife">
        <title>Chloroplast acquisition without the gene transfer in kleptoplastic sea slugs, Plakobranchus ocellatus.</title>
        <authorList>
            <person name="Maeda T."/>
            <person name="Takahashi S."/>
            <person name="Yoshida T."/>
            <person name="Shimamura S."/>
            <person name="Takaki Y."/>
            <person name="Nagai Y."/>
            <person name="Toyoda A."/>
            <person name="Suzuki Y."/>
            <person name="Arimoto A."/>
            <person name="Ishii H."/>
            <person name="Satoh N."/>
            <person name="Nishiyama T."/>
            <person name="Hasebe M."/>
            <person name="Maruyama T."/>
            <person name="Minagawa J."/>
            <person name="Obokata J."/>
            <person name="Shigenobu S."/>
        </authorList>
    </citation>
    <scope>NUCLEOTIDE SEQUENCE [LARGE SCALE GENOMIC DNA]</scope>
</reference>
<dbReference type="Proteomes" id="UP000762676">
    <property type="component" value="Unassembled WGS sequence"/>
</dbReference>
<sequence length="58" mass="6752">VKVMETQESPRKPQDVRIIECFLESLCLGAASLQQEWDADPVQDPAWMVRMRDSVRYV</sequence>
<proteinExistence type="predicted"/>
<evidence type="ECO:0000313" key="2">
    <source>
        <dbReference type="Proteomes" id="UP000762676"/>
    </source>
</evidence>
<dbReference type="AlphaFoldDB" id="A0AAV4F8J5"/>
<comment type="caution">
    <text evidence="1">The sequence shown here is derived from an EMBL/GenBank/DDBJ whole genome shotgun (WGS) entry which is preliminary data.</text>
</comment>
<accession>A0AAV4F8J5</accession>
<keyword evidence="2" id="KW-1185">Reference proteome</keyword>
<gene>
    <name evidence="1" type="ORF">ElyMa_000300000</name>
</gene>
<feature type="non-terminal residue" evidence="1">
    <location>
        <position position="1"/>
    </location>
</feature>
<protein>
    <submittedName>
        <fullName evidence="1">Uncharacterized protein</fullName>
    </submittedName>
</protein>
<evidence type="ECO:0000313" key="1">
    <source>
        <dbReference type="EMBL" id="GFR69379.1"/>
    </source>
</evidence>
<dbReference type="EMBL" id="BMAT01000611">
    <property type="protein sequence ID" value="GFR69379.1"/>
    <property type="molecule type" value="Genomic_DNA"/>
</dbReference>
<organism evidence="1 2">
    <name type="scientific">Elysia marginata</name>
    <dbReference type="NCBI Taxonomy" id="1093978"/>
    <lineage>
        <taxon>Eukaryota</taxon>
        <taxon>Metazoa</taxon>
        <taxon>Spiralia</taxon>
        <taxon>Lophotrochozoa</taxon>
        <taxon>Mollusca</taxon>
        <taxon>Gastropoda</taxon>
        <taxon>Heterobranchia</taxon>
        <taxon>Euthyneura</taxon>
        <taxon>Panpulmonata</taxon>
        <taxon>Sacoglossa</taxon>
        <taxon>Placobranchoidea</taxon>
        <taxon>Plakobranchidae</taxon>
        <taxon>Elysia</taxon>
    </lineage>
</organism>
<name>A0AAV4F8J5_9GAST</name>